<comment type="caution">
    <text evidence="2">The sequence shown here is derived from an EMBL/GenBank/DDBJ whole genome shotgun (WGS) entry which is preliminary data.</text>
</comment>
<dbReference type="AlphaFoldDB" id="A0A317MPT6"/>
<gene>
    <name evidence="2" type="ORF">C7443_11710</name>
</gene>
<reference evidence="2 3" key="1">
    <citation type="submission" date="2018-05" db="EMBL/GenBank/DDBJ databases">
        <title>Genomic Encyclopedia of Type Strains, Phase IV (KMG-IV): sequencing the most valuable type-strain genomes for metagenomic binning, comparative biology and taxonomic classification.</title>
        <authorList>
            <person name="Goeker M."/>
        </authorList>
    </citation>
    <scope>NUCLEOTIDE SEQUENCE [LARGE SCALE GENOMIC DNA]</scope>
    <source>
        <strain evidence="2 3">DSM 23606</strain>
    </source>
</reference>
<accession>A0A317MPT6</accession>
<organism evidence="2 3">
    <name type="scientific">Plasticicumulans acidivorans</name>
    <dbReference type="NCBI Taxonomy" id="886464"/>
    <lineage>
        <taxon>Bacteria</taxon>
        <taxon>Pseudomonadati</taxon>
        <taxon>Pseudomonadota</taxon>
        <taxon>Gammaproteobacteria</taxon>
        <taxon>Candidatus Competibacteraceae</taxon>
        <taxon>Plasticicumulans</taxon>
    </lineage>
</organism>
<evidence type="ECO:0000313" key="2">
    <source>
        <dbReference type="EMBL" id="PWV58450.1"/>
    </source>
</evidence>
<dbReference type="Proteomes" id="UP000246569">
    <property type="component" value="Unassembled WGS sequence"/>
</dbReference>
<dbReference type="InterPro" id="IPR003156">
    <property type="entry name" value="DHHA1_dom"/>
</dbReference>
<evidence type="ECO:0000313" key="3">
    <source>
        <dbReference type="Proteomes" id="UP000246569"/>
    </source>
</evidence>
<name>A0A317MPT6_9GAMM</name>
<evidence type="ECO:0000259" key="1">
    <source>
        <dbReference type="Pfam" id="PF02272"/>
    </source>
</evidence>
<protein>
    <recommendedName>
        <fullName evidence="1">DHHA1 domain-containing protein</fullName>
    </recommendedName>
</protein>
<proteinExistence type="predicted"/>
<dbReference type="Pfam" id="PF02272">
    <property type="entry name" value="DHHA1"/>
    <property type="match status" value="1"/>
</dbReference>
<dbReference type="GO" id="GO:0003676">
    <property type="term" value="F:nucleic acid binding"/>
    <property type="evidence" value="ECO:0007669"/>
    <property type="project" value="InterPro"/>
</dbReference>
<dbReference type="RefSeq" id="WP_110020538.1">
    <property type="nucleotide sequence ID" value="NZ_QGTJ01000017.1"/>
</dbReference>
<sequence>MPQFFAYNGDADGLCALQQLRLAERPQDAILITGVKRDIKLLSRINAQPGDEVTALDVSLDSNREGLLRLLDTGIPVRYFDHHHAGELPTHAHFTSYIDTSPQVCTSLLVDRFLGGRYHAWAITAAFGDSLPKVAHALAQQAGYSADTIATLERLGICLNYNAYGESIPDLHFDPVELAAGMLPYADPLDFARESAVCAQLFAGYEADMSLARELSPLREVPGALLLVLPDAAWARRVIGVLANELMHEKPSSAIALLSPRANGSYTVSLRVPANSRVAADEFCLRFPTGGGRRTAAGINELPAGELDTFAASFETQFADAA</sequence>
<dbReference type="SUPFAM" id="SSF64182">
    <property type="entry name" value="DHH phosphoesterases"/>
    <property type="match status" value="1"/>
</dbReference>
<keyword evidence="3" id="KW-1185">Reference proteome</keyword>
<dbReference type="InterPro" id="IPR038763">
    <property type="entry name" value="DHH_sf"/>
</dbReference>
<dbReference type="OrthoDB" id="5429547at2"/>
<feature type="domain" description="DHHA1" evidence="1">
    <location>
        <begin position="228"/>
        <end position="316"/>
    </location>
</feature>
<dbReference type="EMBL" id="QGTJ01000017">
    <property type="protein sequence ID" value="PWV58450.1"/>
    <property type="molecule type" value="Genomic_DNA"/>
</dbReference>